<sequence length="522" mass="55239">MNRDASGLRNDAAVGIIGAGTMGAGIAQIAAAAGHRVLLFDARSGAAAQALDKLNADLKKRVDAGKLDSTDARALVARIEPVDAIAAVSEAGIVIEAIVERLDAKRELLAQLESLVADRTILASNTSSISVTALGRDLRLPQRLVGMHFFNPVPVMKLVEVVSGAATDSAVAHAVADLAVRWGKVPIHARSTPGFVVNRIARPFYAEALLLLQDQYATPSQIDAALRAAGFRMGPCELMDLIGHDVNFSVTESMFAASFFDRRYTPSIVQRELVDGGLLGRKSGRGFHDYPAEPLAEAAAMPAQVDTDPPCVSVSGDSFTIATLGAELSGEGWDVEYADPAGASLGRTDNILMKDTLLAGDTLICVTDGRPAAQIAAQSGHRHVAVIDLILRDDAGPLCVAFAPSCGEQQRAVVCNLLETAGRKPIQIGDAPGMVVARTVAMLANEAADAVQQGVCDEASTDTAMKLGTNYPLGPFEWLEKLGAPTVCNLLDHLDALYRGERYRASLLLRRRIWEQAMGTES</sequence>
<dbReference type="OrthoDB" id="5287258at2"/>
<keyword evidence="6" id="KW-1185">Reference proteome</keyword>
<dbReference type="Gene3D" id="1.10.1040.10">
    <property type="entry name" value="N-(1-d-carboxylethyl)-l-norvaline Dehydrogenase, domain 2"/>
    <property type="match status" value="1"/>
</dbReference>
<dbReference type="SUPFAM" id="SSF48179">
    <property type="entry name" value="6-phosphogluconate dehydrogenase C-terminal domain-like"/>
    <property type="match status" value="2"/>
</dbReference>
<proteinExistence type="predicted"/>
<dbReference type="PANTHER" id="PTHR48075">
    <property type="entry name" value="3-HYDROXYACYL-COA DEHYDROGENASE FAMILY PROTEIN"/>
    <property type="match status" value="1"/>
</dbReference>
<feature type="domain" description="3-hydroxyacyl-CoA dehydrogenase C-terminal" evidence="2">
    <location>
        <begin position="194"/>
        <end position="290"/>
    </location>
</feature>
<keyword evidence="1 5" id="KW-0560">Oxidoreductase</keyword>
<dbReference type="RefSeq" id="WP_011494010.1">
    <property type="nucleotide sequence ID" value="NC_007953.1"/>
</dbReference>
<dbReference type="GO" id="GO:0070403">
    <property type="term" value="F:NAD+ binding"/>
    <property type="evidence" value="ECO:0007669"/>
    <property type="project" value="InterPro"/>
</dbReference>
<dbReference type="InterPro" id="IPR006108">
    <property type="entry name" value="3HC_DH_C"/>
</dbReference>
<dbReference type="eggNOG" id="COG1250">
    <property type="taxonomic scope" value="Bacteria"/>
</dbReference>
<dbReference type="GO" id="GO:0006631">
    <property type="term" value="P:fatty acid metabolic process"/>
    <property type="evidence" value="ECO:0007669"/>
    <property type="project" value="InterPro"/>
</dbReference>
<organism evidence="5 6">
    <name type="scientific">Paraburkholderia xenovorans (strain LB400)</name>
    <dbReference type="NCBI Taxonomy" id="266265"/>
    <lineage>
        <taxon>Bacteria</taxon>
        <taxon>Pseudomonadati</taxon>
        <taxon>Pseudomonadota</taxon>
        <taxon>Betaproteobacteria</taxon>
        <taxon>Burkholderiales</taxon>
        <taxon>Burkholderiaceae</taxon>
        <taxon>Paraburkholderia</taxon>
    </lineage>
</organism>
<dbReference type="STRING" id="266265.Bxe_C0888"/>
<dbReference type="Pfam" id="PF18321">
    <property type="entry name" value="3HCDH_RFF"/>
    <property type="match status" value="1"/>
</dbReference>
<dbReference type="InterPro" id="IPR036291">
    <property type="entry name" value="NAD(P)-bd_dom_sf"/>
</dbReference>
<reference evidence="5 6" key="1">
    <citation type="journal article" date="2006" name="Proc. Natl. Acad. Sci. U.S.A.">
        <title>Burkholderia xenovorans LB400 harbors a multi-replicon, 9.73-Mbp genome shaped for versatility.</title>
        <authorList>
            <person name="Chain P.S."/>
            <person name="Denef V.J."/>
            <person name="Konstantinidis K.T."/>
            <person name="Vergez L.M."/>
            <person name="Agullo L."/>
            <person name="Reyes V.L."/>
            <person name="Hauser L."/>
            <person name="Cordova M."/>
            <person name="Gomez L."/>
            <person name="Gonzalez M."/>
            <person name="Land M."/>
            <person name="Lao V."/>
            <person name="Larimer F."/>
            <person name="LiPuma J.J."/>
            <person name="Mahenthiralingam E."/>
            <person name="Malfatti S.A."/>
            <person name="Marx C.J."/>
            <person name="Parnell J.J."/>
            <person name="Ramette A."/>
            <person name="Richardson P."/>
            <person name="Seeger M."/>
            <person name="Smith D."/>
            <person name="Spilker T."/>
            <person name="Sul W.J."/>
            <person name="Tsoi T.V."/>
            <person name="Ulrich L.E."/>
            <person name="Zhulin I.B."/>
            <person name="Tiedje J.M."/>
        </authorList>
    </citation>
    <scope>NUCLEOTIDE SEQUENCE [LARGE SCALE GENOMIC DNA]</scope>
    <source>
        <strain evidence="5 6">LB400</strain>
    </source>
</reference>
<dbReference type="PATRIC" id="fig|266265.5.peg.8651"/>
<dbReference type="InterPro" id="IPR008927">
    <property type="entry name" value="6-PGluconate_DH-like_C_sf"/>
</dbReference>
<dbReference type="AlphaFoldDB" id="Q13GM6"/>
<dbReference type="InterPro" id="IPR041040">
    <property type="entry name" value="3HCDH_RFF"/>
</dbReference>
<evidence type="ECO:0000313" key="5">
    <source>
        <dbReference type="EMBL" id="ABE36763.1"/>
    </source>
</evidence>
<dbReference type="InterPro" id="IPR006176">
    <property type="entry name" value="3-OHacyl-CoA_DH_NAD-bd"/>
</dbReference>
<dbReference type="FunFam" id="3.40.50.720:FF:000009">
    <property type="entry name" value="Fatty oxidation complex, alpha subunit"/>
    <property type="match status" value="1"/>
</dbReference>
<gene>
    <name evidence="5" type="ORF">Bxe_C0888</name>
</gene>
<dbReference type="EC" id="1.1.1.35" evidence="5"/>
<evidence type="ECO:0000259" key="3">
    <source>
        <dbReference type="Pfam" id="PF02737"/>
    </source>
</evidence>
<dbReference type="Pfam" id="PF00725">
    <property type="entry name" value="3HCDH"/>
    <property type="match status" value="2"/>
</dbReference>
<dbReference type="PANTHER" id="PTHR48075:SF5">
    <property type="entry name" value="3-HYDROXYBUTYRYL-COA DEHYDROGENASE"/>
    <property type="match status" value="1"/>
</dbReference>
<evidence type="ECO:0000256" key="1">
    <source>
        <dbReference type="ARBA" id="ARBA00023002"/>
    </source>
</evidence>
<dbReference type="KEGG" id="bxe:Bxe_C0888"/>
<evidence type="ECO:0000313" key="6">
    <source>
        <dbReference type="Proteomes" id="UP000001817"/>
    </source>
</evidence>
<accession>Q13GM6</accession>
<dbReference type="KEGG" id="bxb:DR64_7562"/>
<name>Q13GM6_PARXL</name>
<feature type="domain" description="3-hydroxyacyl-CoA dehydrogenase C-terminal" evidence="2">
    <location>
        <begin position="433"/>
        <end position="521"/>
    </location>
</feature>
<dbReference type="NCBIfam" id="NF006124">
    <property type="entry name" value="PRK08268.1"/>
    <property type="match status" value="1"/>
</dbReference>
<dbReference type="Proteomes" id="UP000001817">
    <property type="component" value="Chromosome 3"/>
</dbReference>
<dbReference type="Gene3D" id="3.40.50.720">
    <property type="entry name" value="NAD(P)-binding Rossmann-like Domain"/>
    <property type="match status" value="1"/>
</dbReference>
<protein>
    <submittedName>
        <fullName evidence="5">3-hydroxyacyl-CoA dehydrogenase</fullName>
        <ecNumber evidence="5">1.1.1.35</ecNumber>
    </submittedName>
</protein>
<dbReference type="SUPFAM" id="SSF51735">
    <property type="entry name" value="NAD(P)-binding Rossmann-fold domains"/>
    <property type="match status" value="1"/>
</dbReference>
<feature type="domain" description="3-hydroxyacyl-CoA dehydrogenase NAD binding" evidence="3">
    <location>
        <begin position="14"/>
        <end position="190"/>
    </location>
</feature>
<dbReference type="GO" id="GO:0003857">
    <property type="term" value="F:(3S)-3-hydroxyacyl-CoA dehydrogenase (NAD+) activity"/>
    <property type="evidence" value="ECO:0007669"/>
    <property type="project" value="UniProtKB-EC"/>
</dbReference>
<evidence type="ECO:0000259" key="4">
    <source>
        <dbReference type="Pfam" id="PF18321"/>
    </source>
</evidence>
<dbReference type="InterPro" id="IPR013328">
    <property type="entry name" value="6PGD_dom2"/>
</dbReference>
<dbReference type="Gene3D" id="1.10.1040.50">
    <property type="match status" value="1"/>
</dbReference>
<feature type="domain" description="3-hydroxybutyryl-CoA dehydrogenase reduced Rossmann-fold" evidence="4">
    <location>
        <begin position="364"/>
        <end position="432"/>
    </location>
</feature>
<dbReference type="Pfam" id="PF02737">
    <property type="entry name" value="3HCDH_N"/>
    <property type="match status" value="1"/>
</dbReference>
<dbReference type="EMBL" id="CP000272">
    <property type="protein sequence ID" value="ABE36763.1"/>
    <property type="molecule type" value="Genomic_DNA"/>
</dbReference>
<evidence type="ECO:0000259" key="2">
    <source>
        <dbReference type="Pfam" id="PF00725"/>
    </source>
</evidence>